<dbReference type="Proteomes" id="UP000317494">
    <property type="component" value="Unassembled WGS sequence"/>
</dbReference>
<protein>
    <submittedName>
        <fullName evidence="1">Uncharacterized protein</fullName>
    </submittedName>
</protein>
<comment type="caution">
    <text evidence="1">The sequence shown here is derived from an EMBL/GenBank/DDBJ whole genome shotgun (WGS) entry which is preliminary data.</text>
</comment>
<reference evidence="1 2" key="1">
    <citation type="journal article" date="2019" name="Sci. Rep.">
        <title>Comparative genomics of chytrid fungi reveal insights into the obligate biotrophic and pathogenic lifestyle of Synchytrium endobioticum.</title>
        <authorList>
            <person name="van de Vossenberg B.T.L.H."/>
            <person name="Warris S."/>
            <person name="Nguyen H.D.T."/>
            <person name="van Gent-Pelzer M.P.E."/>
            <person name="Joly D.L."/>
            <person name="van de Geest H.C."/>
            <person name="Bonants P.J.M."/>
            <person name="Smith D.S."/>
            <person name="Levesque C.A."/>
            <person name="van der Lee T.A.J."/>
        </authorList>
    </citation>
    <scope>NUCLEOTIDE SEQUENCE [LARGE SCALE GENOMIC DNA]</scope>
    <source>
        <strain evidence="1 2">MB42</strain>
    </source>
</reference>
<name>A0A507CMQ2_9FUNG</name>
<keyword evidence="2" id="KW-1185">Reference proteome</keyword>
<organism evidence="1 2">
    <name type="scientific">Synchytrium endobioticum</name>
    <dbReference type="NCBI Taxonomy" id="286115"/>
    <lineage>
        <taxon>Eukaryota</taxon>
        <taxon>Fungi</taxon>
        <taxon>Fungi incertae sedis</taxon>
        <taxon>Chytridiomycota</taxon>
        <taxon>Chytridiomycota incertae sedis</taxon>
        <taxon>Chytridiomycetes</taxon>
        <taxon>Synchytriales</taxon>
        <taxon>Synchytriaceae</taxon>
        <taxon>Synchytrium</taxon>
    </lineage>
</organism>
<accession>A0A507CMQ2</accession>
<evidence type="ECO:0000313" key="2">
    <source>
        <dbReference type="Proteomes" id="UP000317494"/>
    </source>
</evidence>
<gene>
    <name evidence="1" type="ORF">SeMB42_g05999</name>
</gene>
<dbReference type="AlphaFoldDB" id="A0A507CMQ2"/>
<proteinExistence type="predicted"/>
<dbReference type="VEuPathDB" id="FungiDB:SeMB42_g05999"/>
<dbReference type="EMBL" id="QEAN01000313">
    <property type="protein sequence ID" value="TPX40444.1"/>
    <property type="molecule type" value="Genomic_DNA"/>
</dbReference>
<evidence type="ECO:0000313" key="1">
    <source>
        <dbReference type="EMBL" id="TPX40444.1"/>
    </source>
</evidence>
<sequence length="86" mass="9152">MLPHCIVTSKPFGRPSSSFRQPSYGLAANGASGLVPSQPVITEQASRRLPAAELAIADNDIDPFGVCCDEVDFEETLQTKDISSTV</sequence>